<sequence length="331" mass="37512">EDSVQGWPQLAQLMAKTPDFAAFPRFRDLNVKSLLYYQCELNSLRRRLHELEYADKFDGKSYAEYADDLVNDGLKSEQYQTMKEIRRALKEYNEALLQYSQICALPDPEPFNMRTLRKWIRHERYGNFKIRDQNGPVSTWGLLQKNSDDDLGSLWSQFRKLLWGLLSLRGPAKSKRDPDLALTAPQSQIDGLTHWLATELTPFRRALTKKRKANRKSSDIEQTVGNDPKNSKASVAPWAAKVRKEETLVSWSENSALRWTSGISTIVACLLPVVAISVLSQLRGLKALLLCLAGFTLVFALGLVVLTQGVRKNTDIFTATAAFLAVMVVFI</sequence>
<evidence type="ECO:0000259" key="4">
    <source>
        <dbReference type="Pfam" id="PF20237"/>
    </source>
</evidence>
<evidence type="ECO:0000256" key="1">
    <source>
        <dbReference type="SAM" id="Coils"/>
    </source>
</evidence>
<feature type="region of interest" description="Disordered" evidence="2">
    <location>
        <begin position="213"/>
        <end position="232"/>
    </location>
</feature>
<dbReference type="Proteomes" id="UP000800036">
    <property type="component" value="Unassembled WGS sequence"/>
</dbReference>
<keyword evidence="1" id="KW-0175">Coiled coil</keyword>
<organism evidence="5 6">
    <name type="scientific">Bimuria novae-zelandiae CBS 107.79</name>
    <dbReference type="NCBI Taxonomy" id="1447943"/>
    <lineage>
        <taxon>Eukaryota</taxon>
        <taxon>Fungi</taxon>
        <taxon>Dikarya</taxon>
        <taxon>Ascomycota</taxon>
        <taxon>Pezizomycotina</taxon>
        <taxon>Dothideomycetes</taxon>
        <taxon>Pleosporomycetidae</taxon>
        <taxon>Pleosporales</taxon>
        <taxon>Massarineae</taxon>
        <taxon>Didymosphaeriaceae</taxon>
        <taxon>Bimuria</taxon>
    </lineage>
</organism>
<protein>
    <recommendedName>
        <fullName evidence="4">DUF6594 domain-containing protein</fullName>
    </recommendedName>
</protein>
<dbReference type="OrthoDB" id="5342093at2759"/>
<keyword evidence="3" id="KW-0472">Membrane</keyword>
<accession>A0A6A5V5R8</accession>
<keyword evidence="3" id="KW-1133">Transmembrane helix</keyword>
<feature type="domain" description="DUF6594" evidence="4">
    <location>
        <begin position="7"/>
        <end position="328"/>
    </location>
</feature>
<dbReference type="InterPro" id="IPR046529">
    <property type="entry name" value="DUF6594"/>
</dbReference>
<keyword evidence="3" id="KW-0812">Transmembrane</keyword>
<feature type="coiled-coil region" evidence="1">
    <location>
        <begin position="75"/>
        <end position="102"/>
    </location>
</feature>
<evidence type="ECO:0000313" key="5">
    <source>
        <dbReference type="EMBL" id="KAF1972000.1"/>
    </source>
</evidence>
<evidence type="ECO:0000256" key="2">
    <source>
        <dbReference type="SAM" id="MobiDB-lite"/>
    </source>
</evidence>
<keyword evidence="6" id="KW-1185">Reference proteome</keyword>
<dbReference type="Pfam" id="PF20237">
    <property type="entry name" value="DUF6594"/>
    <property type="match status" value="1"/>
</dbReference>
<feature type="non-terminal residue" evidence="5">
    <location>
        <position position="1"/>
    </location>
</feature>
<feature type="transmembrane region" description="Helical" evidence="3">
    <location>
        <begin position="287"/>
        <end position="307"/>
    </location>
</feature>
<name>A0A6A5V5R8_9PLEO</name>
<reference evidence="5" key="1">
    <citation type="journal article" date="2020" name="Stud. Mycol.">
        <title>101 Dothideomycetes genomes: a test case for predicting lifestyles and emergence of pathogens.</title>
        <authorList>
            <person name="Haridas S."/>
            <person name="Albert R."/>
            <person name="Binder M."/>
            <person name="Bloem J."/>
            <person name="Labutti K."/>
            <person name="Salamov A."/>
            <person name="Andreopoulos B."/>
            <person name="Baker S."/>
            <person name="Barry K."/>
            <person name="Bills G."/>
            <person name="Bluhm B."/>
            <person name="Cannon C."/>
            <person name="Castanera R."/>
            <person name="Culley D."/>
            <person name="Daum C."/>
            <person name="Ezra D."/>
            <person name="Gonzalez J."/>
            <person name="Henrissat B."/>
            <person name="Kuo A."/>
            <person name="Liang C."/>
            <person name="Lipzen A."/>
            <person name="Lutzoni F."/>
            <person name="Magnuson J."/>
            <person name="Mondo S."/>
            <person name="Nolan M."/>
            <person name="Ohm R."/>
            <person name="Pangilinan J."/>
            <person name="Park H.-J."/>
            <person name="Ramirez L."/>
            <person name="Alfaro M."/>
            <person name="Sun H."/>
            <person name="Tritt A."/>
            <person name="Yoshinaga Y."/>
            <person name="Zwiers L.-H."/>
            <person name="Turgeon B."/>
            <person name="Goodwin S."/>
            <person name="Spatafora J."/>
            <person name="Crous P."/>
            <person name="Grigoriev I."/>
        </authorList>
    </citation>
    <scope>NUCLEOTIDE SEQUENCE</scope>
    <source>
        <strain evidence="5">CBS 107.79</strain>
    </source>
</reference>
<feature type="non-terminal residue" evidence="5">
    <location>
        <position position="331"/>
    </location>
</feature>
<dbReference type="PANTHER" id="PTHR34502">
    <property type="entry name" value="DUF6594 DOMAIN-CONTAINING PROTEIN-RELATED"/>
    <property type="match status" value="1"/>
</dbReference>
<evidence type="ECO:0000313" key="6">
    <source>
        <dbReference type="Proteomes" id="UP000800036"/>
    </source>
</evidence>
<gene>
    <name evidence="5" type="ORF">BU23DRAFT_364109</name>
</gene>
<evidence type="ECO:0000256" key="3">
    <source>
        <dbReference type="SAM" id="Phobius"/>
    </source>
</evidence>
<dbReference type="EMBL" id="ML976690">
    <property type="protein sequence ID" value="KAF1972000.1"/>
    <property type="molecule type" value="Genomic_DNA"/>
</dbReference>
<feature type="transmembrane region" description="Helical" evidence="3">
    <location>
        <begin position="313"/>
        <end position="330"/>
    </location>
</feature>
<feature type="transmembrane region" description="Helical" evidence="3">
    <location>
        <begin position="259"/>
        <end position="280"/>
    </location>
</feature>
<proteinExistence type="predicted"/>
<dbReference type="AlphaFoldDB" id="A0A6A5V5R8"/>
<dbReference type="PANTHER" id="PTHR34502:SF5">
    <property type="entry name" value="DUF6594 DOMAIN-CONTAINING PROTEIN"/>
    <property type="match status" value="1"/>
</dbReference>